<feature type="transmembrane region" description="Helical" evidence="1">
    <location>
        <begin position="12"/>
        <end position="35"/>
    </location>
</feature>
<dbReference type="EMBL" id="JAECZB010000100">
    <property type="protein sequence ID" value="MBH8555899.1"/>
    <property type="molecule type" value="Genomic_DNA"/>
</dbReference>
<evidence type="ECO:0000313" key="2">
    <source>
        <dbReference type="EMBL" id="MBH8555899.1"/>
    </source>
</evidence>
<keyword evidence="1" id="KW-1133">Transmembrane helix</keyword>
<proteinExistence type="predicted"/>
<comment type="caution">
    <text evidence="2">The sequence shown here is derived from an EMBL/GenBank/DDBJ whole genome shotgun (WGS) entry which is preliminary data.</text>
</comment>
<gene>
    <name evidence="2" type="ORF">I8751_26865</name>
</gene>
<dbReference type="AlphaFoldDB" id="A0A8J7HIT1"/>
<keyword evidence="1" id="KW-0472">Membrane</keyword>
<reference evidence="2 3" key="1">
    <citation type="journal article" date="2021" name="Int. J. Syst. Evol. Microbiol.">
        <title>Amazonocrinis nigriterrae gen. nov., sp. nov., Atlanticothrix silvestris gen. nov., sp. nov. and Dendronalium phyllosphericum gen. nov., sp. nov., nostocacean cyanobacteria from Brazilian environments.</title>
        <authorList>
            <person name="Alvarenga D.O."/>
            <person name="Andreote A.P.D."/>
            <person name="Branco L.H.Z."/>
            <person name="Delbaje E."/>
            <person name="Cruz R.B."/>
            <person name="Varani A.M."/>
            <person name="Fiore M.F."/>
        </authorList>
    </citation>
    <scope>NUCLEOTIDE SEQUENCE [LARGE SCALE GENOMIC DNA]</scope>
    <source>
        <strain evidence="2 3">CENA357</strain>
    </source>
</reference>
<sequence length="53" mass="5753">MIKEAKAAKLNNVLIFKAIVSNTLLRAIVLLLIALKQAIAPQINYILVKAIAP</sequence>
<keyword evidence="3" id="KW-1185">Reference proteome</keyword>
<protein>
    <submittedName>
        <fullName evidence="2">Uncharacterized protein</fullName>
    </submittedName>
</protein>
<keyword evidence="1" id="KW-0812">Transmembrane</keyword>
<dbReference type="RefSeq" id="WP_214442103.1">
    <property type="nucleotide sequence ID" value="NZ_JAECZB010000100.1"/>
</dbReference>
<dbReference type="Proteomes" id="UP000599391">
    <property type="component" value="Unassembled WGS sequence"/>
</dbReference>
<evidence type="ECO:0000313" key="3">
    <source>
        <dbReference type="Proteomes" id="UP000599391"/>
    </source>
</evidence>
<evidence type="ECO:0000256" key="1">
    <source>
        <dbReference type="SAM" id="Phobius"/>
    </source>
</evidence>
<accession>A0A8J7HIT1</accession>
<name>A0A8J7HIT1_9CYAN</name>
<organism evidence="2 3">
    <name type="scientific">Atlanticothrix silvestris CENA357</name>
    <dbReference type="NCBI Taxonomy" id="1725252"/>
    <lineage>
        <taxon>Bacteria</taxon>
        <taxon>Bacillati</taxon>
        <taxon>Cyanobacteriota</taxon>
        <taxon>Cyanophyceae</taxon>
        <taxon>Nostocales</taxon>
        <taxon>Nodulariaceae</taxon>
        <taxon>Atlanticothrix</taxon>
        <taxon>Atlanticothrix silvestris</taxon>
    </lineage>
</organism>